<evidence type="ECO:0000313" key="8">
    <source>
        <dbReference type="EMBL" id="MDM5272557.1"/>
    </source>
</evidence>
<sequence length="202" mass="22995">MAFEYAIVLTGGIATGKSTVAKIFAEYGFKIIDADDIAHEVLDAQHPQIVGMFGSGFVKEGKVDRKALGAVVFADKEKRKQLEALLHPLIYEEIEAASSKLDELKMPYLVDIPLFFETGRYPIKRSLVVYTTKEQQLKRLMQRDGYNTQNALQRIEAQLPIDEKRDRATYVIDNTGDLEHLKAECERVIEKINSEDWRDESN</sequence>
<dbReference type="EC" id="2.7.1.24" evidence="6 7"/>
<protein>
    <recommendedName>
        <fullName evidence="6 7">Dephospho-CoA kinase</fullName>
        <ecNumber evidence="6 7">2.7.1.24</ecNumber>
    </recommendedName>
    <alternativeName>
        <fullName evidence="6">Dephosphocoenzyme A kinase</fullName>
    </alternativeName>
</protein>
<evidence type="ECO:0000256" key="6">
    <source>
        <dbReference type="HAMAP-Rule" id="MF_00376"/>
    </source>
</evidence>
<evidence type="ECO:0000256" key="7">
    <source>
        <dbReference type="NCBIfam" id="TIGR00152"/>
    </source>
</evidence>
<evidence type="ECO:0000256" key="1">
    <source>
        <dbReference type="ARBA" id="ARBA00009018"/>
    </source>
</evidence>
<dbReference type="Gene3D" id="3.40.50.300">
    <property type="entry name" value="P-loop containing nucleotide triphosphate hydrolases"/>
    <property type="match status" value="1"/>
</dbReference>
<dbReference type="NCBIfam" id="TIGR00152">
    <property type="entry name" value="dephospho-CoA kinase"/>
    <property type="match status" value="1"/>
</dbReference>
<keyword evidence="9" id="KW-1185">Reference proteome</keyword>
<dbReference type="RefSeq" id="WP_289414379.1">
    <property type="nucleotide sequence ID" value="NZ_JAQIBD010000004.1"/>
</dbReference>
<comment type="pathway">
    <text evidence="6">Cofactor biosynthesis; coenzyme A biosynthesis; CoA from (R)-pantothenate: step 5/5.</text>
</comment>
<dbReference type="CDD" id="cd02022">
    <property type="entry name" value="DPCK"/>
    <property type="match status" value="1"/>
</dbReference>
<name>A0ABT7R0K8_9BACT</name>
<dbReference type="InterPro" id="IPR027417">
    <property type="entry name" value="P-loop_NTPase"/>
</dbReference>
<comment type="subcellular location">
    <subcellularLocation>
        <location evidence="6">Cytoplasm</location>
    </subcellularLocation>
</comment>
<evidence type="ECO:0000256" key="2">
    <source>
        <dbReference type="ARBA" id="ARBA00022679"/>
    </source>
</evidence>
<evidence type="ECO:0000256" key="4">
    <source>
        <dbReference type="ARBA" id="ARBA00022840"/>
    </source>
</evidence>
<proteinExistence type="inferred from homology"/>
<comment type="caution">
    <text evidence="8">The sequence shown here is derived from an EMBL/GenBank/DDBJ whole genome shotgun (WGS) entry which is preliminary data.</text>
</comment>
<reference evidence="8" key="1">
    <citation type="submission" date="2023-01" db="EMBL/GenBank/DDBJ databases">
        <title>Sulfurovum sp. zt1-1 genome assembly.</title>
        <authorList>
            <person name="Wang J."/>
        </authorList>
    </citation>
    <scope>NUCLEOTIDE SEQUENCE</scope>
    <source>
        <strain evidence="8">Zt1-1</strain>
    </source>
</reference>
<keyword evidence="3 6" id="KW-0547">Nucleotide-binding</keyword>
<dbReference type="Proteomes" id="UP001169069">
    <property type="component" value="Unassembled WGS sequence"/>
</dbReference>
<evidence type="ECO:0000313" key="9">
    <source>
        <dbReference type="Proteomes" id="UP001169069"/>
    </source>
</evidence>
<evidence type="ECO:0000256" key="5">
    <source>
        <dbReference type="ARBA" id="ARBA00022993"/>
    </source>
</evidence>
<dbReference type="PANTHER" id="PTHR10695">
    <property type="entry name" value="DEPHOSPHO-COA KINASE-RELATED"/>
    <property type="match status" value="1"/>
</dbReference>
<dbReference type="PANTHER" id="PTHR10695:SF46">
    <property type="entry name" value="BIFUNCTIONAL COENZYME A SYNTHASE-RELATED"/>
    <property type="match status" value="1"/>
</dbReference>
<dbReference type="HAMAP" id="MF_00376">
    <property type="entry name" value="Dephospho_CoA_kinase"/>
    <property type="match status" value="1"/>
</dbReference>
<comment type="function">
    <text evidence="6">Catalyzes the phosphorylation of the 3'-hydroxyl group of dephosphocoenzyme A to form coenzyme A.</text>
</comment>
<keyword evidence="4 6" id="KW-0067">ATP-binding</keyword>
<comment type="similarity">
    <text evidence="1 6">Belongs to the CoaE family.</text>
</comment>
<dbReference type="PROSITE" id="PS51219">
    <property type="entry name" value="DPCK"/>
    <property type="match status" value="1"/>
</dbReference>
<keyword evidence="6" id="KW-0963">Cytoplasm</keyword>
<gene>
    <name evidence="6 8" type="primary">coaE</name>
    <name evidence="8" type="ORF">PGH07_10260</name>
</gene>
<organism evidence="8 9">
    <name type="scientific">Sulfurovum zhangzhouensis</name>
    <dbReference type="NCBI Taxonomy" id="3019067"/>
    <lineage>
        <taxon>Bacteria</taxon>
        <taxon>Pseudomonadati</taxon>
        <taxon>Campylobacterota</taxon>
        <taxon>Epsilonproteobacteria</taxon>
        <taxon>Campylobacterales</taxon>
        <taxon>Sulfurovaceae</taxon>
        <taxon>Sulfurovum</taxon>
    </lineage>
</organism>
<feature type="binding site" evidence="6">
    <location>
        <begin position="14"/>
        <end position="19"/>
    </location>
    <ligand>
        <name>ATP</name>
        <dbReference type="ChEBI" id="CHEBI:30616"/>
    </ligand>
</feature>
<evidence type="ECO:0000256" key="3">
    <source>
        <dbReference type="ARBA" id="ARBA00022741"/>
    </source>
</evidence>
<keyword evidence="5 6" id="KW-0173">Coenzyme A biosynthesis</keyword>
<keyword evidence="2 6" id="KW-0808">Transferase</keyword>
<accession>A0ABT7R0K8</accession>
<dbReference type="Pfam" id="PF01121">
    <property type="entry name" value="CoaE"/>
    <property type="match status" value="1"/>
</dbReference>
<dbReference type="EMBL" id="JAQIBD010000004">
    <property type="protein sequence ID" value="MDM5272557.1"/>
    <property type="molecule type" value="Genomic_DNA"/>
</dbReference>
<dbReference type="GO" id="GO:0004140">
    <property type="term" value="F:dephospho-CoA kinase activity"/>
    <property type="evidence" value="ECO:0007669"/>
    <property type="project" value="UniProtKB-EC"/>
</dbReference>
<dbReference type="InterPro" id="IPR001977">
    <property type="entry name" value="Depp_CoAkinase"/>
</dbReference>
<keyword evidence="6 8" id="KW-0418">Kinase</keyword>
<comment type="catalytic activity">
    <reaction evidence="6">
        <text>3'-dephospho-CoA + ATP = ADP + CoA + H(+)</text>
        <dbReference type="Rhea" id="RHEA:18245"/>
        <dbReference type="ChEBI" id="CHEBI:15378"/>
        <dbReference type="ChEBI" id="CHEBI:30616"/>
        <dbReference type="ChEBI" id="CHEBI:57287"/>
        <dbReference type="ChEBI" id="CHEBI:57328"/>
        <dbReference type="ChEBI" id="CHEBI:456216"/>
        <dbReference type="EC" id="2.7.1.24"/>
    </reaction>
</comment>
<dbReference type="SUPFAM" id="SSF52540">
    <property type="entry name" value="P-loop containing nucleoside triphosphate hydrolases"/>
    <property type="match status" value="1"/>
</dbReference>